<dbReference type="Gene3D" id="1.50.10.10">
    <property type="match status" value="1"/>
</dbReference>
<feature type="domain" description="Alpha fucosidase A-like C-terminal" evidence="3">
    <location>
        <begin position="718"/>
        <end position="785"/>
    </location>
</feature>
<dbReference type="SUPFAM" id="SSF48208">
    <property type="entry name" value="Six-hairpin glycosidases"/>
    <property type="match status" value="1"/>
</dbReference>
<protein>
    <submittedName>
        <fullName evidence="5">Alpha-L-fucosidase 2</fullName>
        <ecNumber evidence="5">3.2.1.51</ecNumber>
    </submittedName>
</protein>
<dbReference type="EC" id="3.2.1.51" evidence="5"/>
<feature type="signal peptide" evidence="1">
    <location>
        <begin position="1"/>
        <end position="19"/>
    </location>
</feature>
<dbReference type="EMBL" id="JAASQJ010000003">
    <property type="protein sequence ID" value="NIJ54063.1"/>
    <property type="molecule type" value="Genomic_DNA"/>
</dbReference>
<evidence type="ECO:0000313" key="5">
    <source>
        <dbReference type="EMBL" id="NIJ54063.1"/>
    </source>
</evidence>
<keyword evidence="6" id="KW-1185">Reference proteome</keyword>
<gene>
    <name evidence="5" type="ORF">FHS68_003245</name>
</gene>
<feature type="domain" description="Glycosyl hydrolase family 95 catalytic" evidence="4">
    <location>
        <begin position="304"/>
        <end position="716"/>
    </location>
</feature>
<comment type="caution">
    <text evidence="5">The sequence shown here is derived from an EMBL/GenBank/DDBJ whole genome shotgun (WGS) entry which is preliminary data.</text>
</comment>
<feature type="chain" id="PRO_5047425634" evidence="1">
    <location>
        <begin position="20"/>
        <end position="836"/>
    </location>
</feature>
<accession>A0ABX0UM26</accession>
<dbReference type="PANTHER" id="PTHR31084:SF0">
    <property type="entry name" value="ALPHA-L-FUCOSIDASE 2"/>
    <property type="match status" value="1"/>
</dbReference>
<name>A0ABX0UM26_9BACT</name>
<evidence type="ECO:0000256" key="1">
    <source>
        <dbReference type="SAM" id="SignalP"/>
    </source>
</evidence>
<dbReference type="Pfam" id="PF14498">
    <property type="entry name" value="Glyco_hyd_65N_2"/>
    <property type="match status" value="1"/>
</dbReference>
<sequence>MKLIILVACHLLIFQTAFAQSNLKFWYKQPARNWNEALPIGNGRIGAMVFGRVNEELIQLNEETLWSGGPVNNNPNPQAYKYLPEVRKALANEDYKLAEELTKKIQGVFTESYEPLGDLLIKQPLAGQPTNYRRELDISNAITSTSFTINGVDYSREFFVSGADQLMVVKLTASKKGALNFTATTQSQLVYQNVVIEKDQIGMKGQAPAHTDPSYMQTMELPIVYNDPSQCKGMRFELRVKVQKSDGTVTADAAGLHISGATEAVLILSAATSYNGYDKCPDKEGKDENKLSESYLTPAVSKSFDILKNSHIADYQKYFNRTSLVLNGNPKSELPMDERLKNYAQGTKDPALESLYFQFGRYLLISSSRPGGIPANLQGIWNHELRPPWSSNFTTNINTQMNYWMVETANLSELHTPLLDLISRMEVTGTETAKNFYGAKGWTIHHNSDIWATSNPVSGSPSWANWPMGGAWLSQHLWEHYQFTGDKEYLAKTAYPLMKRAALFCLDWLIEDKNGKLVTAPATSPENIFITERGFKGSVSVATTMDMSIIWDLFTKLIEASDRLGEDSEFRQLLVEKRSRLFPLQIGKKGNLQEWYKDWEDTEPEHRHISHLFGLFPGRQISPLYTPEFANATRKTMELRGDGGTGWSKGWKINIWARLLDGNHAYKLIREQLKLTGVEGTDYANGGGTYPNLLDAHPPFQIDGNFGGTSGIAEMILQSHDGLLNVIPAIPDNWTSGEMKGMKARGGFEVDATWNAGLITQLTVRSKLGGNCRIAVPNSIKSSGKLTLKPAKGENANAFYKKAQSSELNTLIVKKGSLAYDFMTEQGGVYVFKAGK</sequence>
<evidence type="ECO:0000259" key="4">
    <source>
        <dbReference type="Pfam" id="PF22124"/>
    </source>
</evidence>
<dbReference type="Proteomes" id="UP001179181">
    <property type="component" value="Unassembled WGS sequence"/>
</dbReference>
<dbReference type="GO" id="GO:0004560">
    <property type="term" value="F:alpha-L-fucosidase activity"/>
    <property type="evidence" value="ECO:0007669"/>
    <property type="project" value="UniProtKB-EC"/>
</dbReference>
<keyword evidence="1" id="KW-0732">Signal</keyword>
<reference evidence="5 6" key="1">
    <citation type="submission" date="2020-03" db="EMBL/GenBank/DDBJ databases">
        <title>Genomic Encyclopedia of Type Strains, Phase IV (KMG-IV): sequencing the most valuable type-strain genomes for metagenomic binning, comparative biology and taxonomic classification.</title>
        <authorList>
            <person name="Goeker M."/>
        </authorList>
    </citation>
    <scope>NUCLEOTIDE SEQUENCE [LARGE SCALE GENOMIC DNA]</scope>
    <source>
        <strain evidence="5 6">DSM 102865</strain>
    </source>
</reference>
<proteinExistence type="predicted"/>
<evidence type="ECO:0000259" key="2">
    <source>
        <dbReference type="Pfam" id="PF14498"/>
    </source>
</evidence>
<dbReference type="Pfam" id="PF21307">
    <property type="entry name" value="Glyco_hydro_95_C"/>
    <property type="match status" value="1"/>
</dbReference>
<organism evidence="5 6">
    <name type="scientific">Dyadobacter arcticus</name>
    <dbReference type="NCBI Taxonomy" id="1078754"/>
    <lineage>
        <taxon>Bacteria</taxon>
        <taxon>Pseudomonadati</taxon>
        <taxon>Bacteroidota</taxon>
        <taxon>Cytophagia</taxon>
        <taxon>Cytophagales</taxon>
        <taxon>Spirosomataceae</taxon>
        <taxon>Dyadobacter</taxon>
    </lineage>
</organism>
<evidence type="ECO:0000259" key="3">
    <source>
        <dbReference type="Pfam" id="PF21307"/>
    </source>
</evidence>
<dbReference type="InterPro" id="IPR054363">
    <property type="entry name" value="GH95_cat"/>
</dbReference>
<dbReference type="Gene3D" id="2.70.98.50">
    <property type="entry name" value="putative glycoside hydrolase family protein from bacillus halodurans"/>
    <property type="match status" value="1"/>
</dbReference>
<keyword evidence="5" id="KW-0326">Glycosidase</keyword>
<dbReference type="RefSeq" id="WP_167271801.1">
    <property type="nucleotide sequence ID" value="NZ_JAASQJ010000003.1"/>
</dbReference>
<dbReference type="InterPro" id="IPR013780">
    <property type="entry name" value="Glyco_hydro_b"/>
</dbReference>
<dbReference type="InterPro" id="IPR027414">
    <property type="entry name" value="GH95_N_dom"/>
</dbReference>
<dbReference type="Gene3D" id="2.60.40.1180">
    <property type="entry name" value="Golgi alpha-mannosidase II"/>
    <property type="match status" value="1"/>
</dbReference>
<keyword evidence="5" id="KW-0378">Hydrolase</keyword>
<dbReference type="InterPro" id="IPR016518">
    <property type="entry name" value="Alpha-L-fucosidase"/>
</dbReference>
<dbReference type="InterPro" id="IPR008928">
    <property type="entry name" value="6-hairpin_glycosidase_sf"/>
</dbReference>
<dbReference type="PANTHER" id="PTHR31084">
    <property type="entry name" value="ALPHA-L-FUCOSIDASE 2"/>
    <property type="match status" value="1"/>
</dbReference>
<dbReference type="Pfam" id="PF22124">
    <property type="entry name" value="Glyco_hydro_95_cat"/>
    <property type="match status" value="1"/>
</dbReference>
<dbReference type="InterPro" id="IPR012341">
    <property type="entry name" value="6hp_glycosidase-like_sf"/>
</dbReference>
<dbReference type="InterPro" id="IPR049053">
    <property type="entry name" value="AFCA-like_C"/>
</dbReference>
<dbReference type="PIRSF" id="PIRSF007663">
    <property type="entry name" value="UCP007663"/>
    <property type="match status" value="1"/>
</dbReference>
<evidence type="ECO:0000313" key="6">
    <source>
        <dbReference type="Proteomes" id="UP001179181"/>
    </source>
</evidence>
<feature type="domain" description="Glycosyl hydrolase family 95 N-terminal" evidence="2">
    <location>
        <begin position="26"/>
        <end position="276"/>
    </location>
</feature>